<evidence type="ECO:0000256" key="3">
    <source>
        <dbReference type="ARBA" id="ARBA00004752"/>
    </source>
</evidence>
<evidence type="ECO:0000256" key="10">
    <source>
        <dbReference type="ARBA" id="ARBA00022645"/>
    </source>
</evidence>
<dbReference type="EC" id="3.4.16.4" evidence="6"/>
<dbReference type="AlphaFoldDB" id="A0A1H1SI20"/>
<evidence type="ECO:0000256" key="5">
    <source>
        <dbReference type="ARBA" id="ARBA00007739"/>
    </source>
</evidence>
<dbReference type="InterPro" id="IPR012338">
    <property type="entry name" value="Beta-lactam/transpept-like"/>
</dbReference>
<evidence type="ECO:0000256" key="21">
    <source>
        <dbReference type="ARBA" id="ARBA00023251"/>
    </source>
</evidence>
<evidence type="ECO:0000256" key="14">
    <source>
        <dbReference type="ARBA" id="ARBA00022692"/>
    </source>
</evidence>
<dbReference type="Proteomes" id="UP000243413">
    <property type="component" value="Chromosome I"/>
</dbReference>
<dbReference type="Gene3D" id="1.10.3810.10">
    <property type="entry name" value="Biosynthetic peptidoglycan transglycosylase-like"/>
    <property type="match status" value="1"/>
</dbReference>
<dbReference type="GO" id="GO:0009252">
    <property type="term" value="P:peptidoglycan biosynthetic process"/>
    <property type="evidence" value="ECO:0007669"/>
    <property type="project" value="UniProtKB-UniPathway"/>
</dbReference>
<comment type="pathway">
    <text evidence="3">Cell wall biogenesis; peptidoglycan biosynthesis.</text>
</comment>
<dbReference type="OrthoDB" id="9766909at2"/>
<dbReference type="GO" id="GO:0071555">
    <property type="term" value="P:cell wall organization"/>
    <property type="evidence" value="ECO:0007669"/>
    <property type="project" value="UniProtKB-KW"/>
</dbReference>
<dbReference type="PROSITE" id="PS51257">
    <property type="entry name" value="PROKAR_LIPOPROTEIN"/>
    <property type="match status" value="1"/>
</dbReference>
<dbReference type="Pfam" id="PF00905">
    <property type="entry name" value="Transpeptidase"/>
    <property type="match status" value="1"/>
</dbReference>
<feature type="domain" description="Penicillin-binding protein OB-like" evidence="30">
    <location>
        <begin position="316"/>
        <end position="422"/>
    </location>
</feature>
<dbReference type="SUPFAM" id="SSF53955">
    <property type="entry name" value="Lysozyme-like"/>
    <property type="match status" value="1"/>
</dbReference>
<evidence type="ECO:0000256" key="9">
    <source>
        <dbReference type="ARBA" id="ARBA00022519"/>
    </source>
</evidence>
<keyword evidence="9" id="KW-0997">Cell inner membrane</keyword>
<dbReference type="RefSeq" id="WP_092286190.1">
    <property type="nucleotide sequence ID" value="NZ_LT629763.1"/>
</dbReference>
<dbReference type="GO" id="GO:0008658">
    <property type="term" value="F:penicillin binding"/>
    <property type="evidence" value="ECO:0007669"/>
    <property type="project" value="InterPro"/>
</dbReference>
<comment type="pathway">
    <text evidence="27">Glycan biosynthesis.</text>
</comment>
<comment type="similarity">
    <text evidence="4">In the C-terminal section; belongs to the transpeptidase family.</text>
</comment>
<evidence type="ECO:0000313" key="31">
    <source>
        <dbReference type="EMBL" id="SDS46999.1"/>
    </source>
</evidence>
<keyword evidence="23" id="KW-0961">Cell wall biogenesis/degradation</keyword>
<dbReference type="GO" id="GO:0030288">
    <property type="term" value="C:outer membrane-bounded periplasmic space"/>
    <property type="evidence" value="ECO:0007669"/>
    <property type="project" value="TreeGrafter"/>
</dbReference>
<keyword evidence="10" id="KW-0121">Carboxypeptidase</keyword>
<keyword evidence="21" id="KW-0046">Antibiotic resistance</keyword>
<keyword evidence="13" id="KW-0808">Transferase</keyword>
<evidence type="ECO:0000256" key="19">
    <source>
        <dbReference type="ARBA" id="ARBA00022989"/>
    </source>
</evidence>
<dbReference type="STRING" id="472181.SAMN05216271_1992"/>
<evidence type="ECO:0000256" key="17">
    <source>
        <dbReference type="ARBA" id="ARBA00022968"/>
    </source>
</evidence>
<dbReference type="InterPro" id="IPR036950">
    <property type="entry name" value="PBP_transglycosylase"/>
</dbReference>
<dbReference type="GO" id="GO:0008955">
    <property type="term" value="F:peptidoglycan glycosyltransferase activity"/>
    <property type="evidence" value="ECO:0007669"/>
    <property type="project" value="UniProtKB-EC"/>
</dbReference>
<evidence type="ECO:0000256" key="6">
    <source>
        <dbReference type="ARBA" id="ARBA00012448"/>
    </source>
</evidence>
<comment type="similarity">
    <text evidence="5">In the N-terminal section; belongs to the glycosyltransferase 51 family.</text>
</comment>
<comment type="catalytic activity">
    <reaction evidence="24">
        <text>Preferential cleavage: (Ac)2-L-Lys-D-Ala-|-D-Ala. Also transpeptidation of peptidyl-alanyl moieties that are N-acyl substituents of D-alanine.</text>
        <dbReference type="EC" id="3.4.16.4"/>
    </reaction>
</comment>
<dbReference type="Pfam" id="PF00912">
    <property type="entry name" value="Transgly"/>
    <property type="match status" value="1"/>
</dbReference>
<dbReference type="Gene3D" id="3.40.710.10">
    <property type="entry name" value="DD-peptidase/beta-lactamase superfamily"/>
    <property type="match status" value="2"/>
</dbReference>
<evidence type="ECO:0000256" key="23">
    <source>
        <dbReference type="ARBA" id="ARBA00023316"/>
    </source>
</evidence>
<sequence>MRLLKFLFWSLLALACTPVLVLSGVALYLSPALPDVETLRDVELQTPLRIYSTDNKLIAEFGEMRRFPITYDQVPAAFVNALLAAEDDNFLHHHGVDPAGLVRAAAELVQTGHIQTGGSTITMQVAKNYFLSSKRVFSRKLNEILLALQIERNLSKQEIFELYVNKIYLGNRAYGIEAAAQVYYGKPISELPLADLAMIAGLPKAPSRYNPIANPERTKLRRDWILQRMLNLGYIDEASYKEAVATPITARNHGANPEMEAPYIAEMARLEMVERFGDKAYTQGFSVYTTVSSDMQQMANQALRSGLQDYDQRHGYRGPEARNPDITLEQGASLLKKYQSLGGLEPALVTAVNPDSVELLFRRDPPGTISWEDMKWARPYLSANSMGPRPSKPADVLKPGDIIRVSSVEGDNQYRLAQLPKAQSALVVLGPQDGSIKALIGGFSFVESNYNRATQARRQPGSSFKPFLYCAALDNGYTPASLVNDAPLVFVDDYLDSIWRPQNSGGDFLGPIRLREALYRSRNLVSIRLLQDLGVDHAMTYIERFGFARSDLPRHLSAALGTSELTPLQIAQGYTTFANGGYAVKPYLIDRIENRYAQLVDYSRPAVTPAQMEQEQARLDAYYLRQPEGPLPQVQKAERVVDPRTVYQLNSMLQDVIRRGTAVRARALQRKDLAGKTGTTNDQKDAWFSGFNPELVATAWVGFDQPSTLGRREFGGTAALPIWMNFMGPALEGVPDEEQRMPEGLLTARIDPETGRSAPPGSSNAFMEIFKQEDAPPPYSELELGGYDSGGAVTPLELF</sequence>
<dbReference type="InterPro" id="IPR031376">
    <property type="entry name" value="PCB_OB"/>
</dbReference>
<evidence type="ECO:0000256" key="15">
    <source>
        <dbReference type="ARBA" id="ARBA00022801"/>
    </source>
</evidence>
<evidence type="ECO:0000256" key="13">
    <source>
        <dbReference type="ARBA" id="ARBA00022679"/>
    </source>
</evidence>
<reference evidence="32" key="1">
    <citation type="submission" date="2016-10" db="EMBL/GenBank/DDBJ databases">
        <authorList>
            <person name="Varghese N."/>
            <person name="Submissions S."/>
        </authorList>
    </citation>
    <scope>NUCLEOTIDE SEQUENCE [LARGE SCALE GENOMIC DNA]</scope>
    <source>
        <strain evidence="32">JCM 14963</strain>
    </source>
</reference>
<gene>
    <name evidence="31" type="ORF">SAMN05216271_1992</name>
</gene>
<evidence type="ECO:0000256" key="4">
    <source>
        <dbReference type="ARBA" id="ARBA00007090"/>
    </source>
</evidence>
<evidence type="ECO:0000259" key="28">
    <source>
        <dbReference type="Pfam" id="PF00905"/>
    </source>
</evidence>
<keyword evidence="22" id="KW-0511">Multifunctional enzyme</keyword>
<dbReference type="PANTHER" id="PTHR32282">
    <property type="entry name" value="BINDING PROTEIN TRANSPEPTIDASE, PUTATIVE-RELATED"/>
    <property type="match status" value="1"/>
</dbReference>
<dbReference type="GO" id="GO:0046677">
    <property type="term" value="P:response to antibiotic"/>
    <property type="evidence" value="ECO:0007669"/>
    <property type="project" value="UniProtKB-KW"/>
</dbReference>
<keyword evidence="14" id="KW-0812">Transmembrane</keyword>
<keyword evidence="11" id="KW-0645">Protease</keyword>
<evidence type="ECO:0000256" key="25">
    <source>
        <dbReference type="ARBA" id="ARBA00044770"/>
    </source>
</evidence>
<evidence type="ECO:0000256" key="12">
    <source>
        <dbReference type="ARBA" id="ARBA00022676"/>
    </source>
</evidence>
<dbReference type="PANTHER" id="PTHR32282:SF27">
    <property type="entry name" value="PENICILLIN-BINDING PROTEIN 1A"/>
    <property type="match status" value="1"/>
</dbReference>
<dbReference type="GO" id="GO:0006508">
    <property type="term" value="P:proteolysis"/>
    <property type="evidence" value="ECO:0007669"/>
    <property type="project" value="UniProtKB-KW"/>
</dbReference>
<feature type="domain" description="Penicillin-binding protein transpeptidase" evidence="28">
    <location>
        <begin position="426"/>
        <end position="694"/>
    </location>
</feature>
<evidence type="ECO:0000256" key="22">
    <source>
        <dbReference type="ARBA" id="ARBA00023268"/>
    </source>
</evidence>
<dbReference type="GO" id="GO:0005886">
    <property type="term" value="C:plasma membrane"/>
    <property type="evidence" value="ECO:0007669"/>
    <property type="project" value="UniProtKB-SubCell"/>
</dbReference>
<evidence type="ECO:0000259" key="30">
    <source>
        <dbReference type="Pfam" id="PF17092"/>
    </source>
</evidence>
<keyword evidence="19" id="KW-1133">Transmembrane helix</keyword>
<dbReference type="GO" id="GO:0008360">
    <property type="term" value="P:regulation of cell shape"/>
    <property type="evidence" value="ECO:0007669"/>
    <property type="project" value="UniProtKB-KW"/>
</dbReference>
<evidence type="ECO:0000256" key="11">
    <source>
        <dbReference type="ARBA" id="ARBA00022670"/>
    </source>
</evidence>
<evidence type="ECO:0000256" key="27">
    <source>
        <dbReference type="ARBA" id="ARBA00060592"/>
    </source>
</evidence>
<dbReference type="SUPFAM" id="SSF56601">
    <property type="entry name" value="beta-lactamase/transpeptidase-like"/>
    <property type="match status" value="1"/>
</dbReference>
<dbReference type="Pfam" id="PF17092">
    <property type="entry name" value="PCB_OB"/>
    <property type="match status" value="1"/>
</dbReference>
<dbReference type="FunFam" id="1.10.3810.10:FF:000003">
    <property type="entry name" value="Penicillin-binding protein 1a"/>
    <property type="match status" value="1"/>
</dbReference>
<comment type="function">
    <text evidence="1">Cell wall formation. Synthesis of cross-linked peptidoglycan from the lipid intermediates. The enzyme has a penicillin-insensitive transglycosylase N-terminal domain (formation of linear glycan strands) and a penicillin-sensitive transpeptidase C-terminal domain (cross-linking of the peptide subunits).</text>
</comment>
<evidence type="ECO:0000256" key="1">
    <source>
        <dbReference type="ARBA" id="ARBA00002624"/>
    </source>
</evidence>
<comment type="catalytic activity">
    <reaction evidence="26">
        <text>[GlcNAc-(1-&gt;4)-Mur2Ac(oyl-L-Ala-gamma-D-Glu-L-Lys-D-Ala-D-Ala)](n)-di-trans,octa-cis-undecaprenyl diphosphate + beta-D-GlcNAc-(1-&gt;4)-Mur2Ac(oyl-L-Ala-gamma-D-Glu-L-Lys-D-Ala-D-Ala)-di-trans,octa-cis-undecaprenyl diphosphate = [GlcNAc-(1-&gt;4)-Mur2Ac(oyl-L-Ala-gamma-D-Glu-L-Lys-D-Ala-D-Ala)](n+1)-di-trans,octa-cis-undecaprenyl diphosphate + di-trans,octa-cis-undecaprenyl diphosphate + H(+)</text>
        <dbReference type="Rhea" id="RHEA:23708"/>
        <dbReference type="Rhea" id="RHEA-COMP:9602"/>
        <dbReference type="Rhea" id="RHEA-COMP:9603"/>
        <dbReference type="ChEBI" id="CHEBI:15378"/>
        <dbReference type="ChEBI" id="CHEBI:58405"/>
        <dbReference type="ChEBI" id="CHEBI:60033"/>
        <dbReference type="ChEBI" id="CHEBI:78435"/>
        <dbReference type="EC" id="2.4.99.28"/>
    </reaction>
</comment>
<evidence type="ECO:0000256" key="26">
    <source>
        <dbReference type="ARBA" id="ARBA00049902"/>
    </source>
</evidence>
<evidence type="ECO:0000256" key="7">
    <source>
        <dbReference type="ARBA" id="ARBA00018638"/>
    </source>
</evidence>
<evidence type="ECO:0000256" key="8">
    <source>
        <dbReference type="ARBA" id="ARBA00022475"/>
    </source>
</evidence>
<dbReference type="InterPro" id="IPR023346">
    <property type="entry name" value="Lysozyme-like_dom_sf"/>
</dbReference>
<feature type="domain" description="Glycosyl transferase family 51" evidence="29">
    <location>
        <begin position="55"/>
        <end position="229"/>
    </location>
</feature>
<accession>A0A1H1SI20</accession>
<keyword evidence="15" id="KW-0378">Hydrolase</keyword>
<dbReference type="UniPathway" id="UPA00219"/>
<evidence type="ECO:0000256" key="16">
    <source>
        <dbReference type="ARBA" id="ARBA00022960"/>
    </source>
</evidence>
<dbReference type="InterPro" id="IPR001264">
    <property type="entry name" value="Glyco_trans_51"/>
</dbReference>
<evidence type="ECO:0000256" key="20">
    <source>
        <dbReference type="ARBA" id="ARBA00023136"/>
    </source>
</evidence>
<keyword evidence="20" id="KW-0472">Membrane</keyword>
<evidence type="ECO:0000259" key="29">
    <source>
        <dbReference type="Pfam" id="PF00912"/>
    </source>
</evidence>
<protein>
    <recommendedName>
        <fullName evidence="7">Penicillin-binding protein 1A</fullName>
        <ecNumber evidence="25">2.4.99.28</ecNumber>
        <ecNumber evidence="6">3.4.16.4</ecNumber>
    </recommendedName>
</protein>
<proteinExistence type="inferred from homology"/>
<evidence type="ECO:0000256" key="24">
    <source>
        <dbReference type="ARBA" id="ARBA00034000"/>
    </source>
</evidence>
<dbReference type="InterPro" id="IPR001460">
    <property type="entry name" value="PCN-bd_Tpept"/>
</dbReference>
<dbReference type="NCBIfam" id="TIGR02074">
    <property type="entry name" value="PBP_1a_fam"/>
    <property type="match status" value="1"/>
</dbReference>
<organism evidence="31 32">
    <name type="scientific">Halopseudomonas sabulinigri</name>
    <dbReference type="NCBI Taxonomy" id="472181"/>
    <lineage>
        <taxon>Bacteria</taxon>
        <taxon>Pseudomonadati</taxon>
        <taxon>Pseudomonadota</taxon>
        <taxon>Gammaproteobacteria</taxon>
        <taxon>Pseudomonadales</taxon>
        <taxon>Pseudomonadaceae</taxon>
        <taxon>Halopseudomonas</taxon>
    </lineage>
</organism>
<dbReference type="InterPro" id="IPR050396">
    <property type="entry name" value="Glycosyltr_51/Transpeptidase"/>
</dbReference>
<evidence type="ECO:0000256" key="2">
    <source>
        <dbReference type="ARBA" id="ARBA00004249"/>
    </source>
</evidence>
<dbReference type="EMBL" id="LT629763">
    <property type="protein sequence ID" value="SDS46999.1"/>
    <property type="molecule type" value="Genomic_DNA"/>
</dbReference>
<dbReference type="GO" id="GO:0009002">
    <property type="term" value="F:serine-type D-Ala-D-Ala carboxypeptidase activity"/>
    <property type="evidence" value="ECO:0007669"/>
    <property type="project" value="UniProtKB-EC"/>
</dbReference>
<evidence type="ECO:0000313" key="32">
    <source>
        <dbReference type="Proteomes" id="UP000243413"/>
    </source>
</evidence>
<keyword evidence="8" id="KW-1003">Cell membrane</keyword>
<keyword evidence="18" id="KW-0573">Peptidoglycan synthesis</keyword>
<comment type="subcellular location">
    <subcellularLocation>
        <location evidence="2">Cell inner membrane</location>
        <topology evidence="2">Single-pass type II membrane protein</topology>
    </subcellularLocation>
</comment>
<evidence type="ECO:0000256" key="18">
    <source>
        <dbReference type="ARBA" id="ARBA00022984"/>
    </source>
</evidence>
<keyword evidence="17" id="KW-0735">Signal-anchor</keyword>
<keyword evidence="12" id="KW-0328">Glycosyltransferase</keyword>
<keyword evidence="16" id="KW-0133">Cell shape</keyword>
<dbReference type="EC" id="2.4.99.28" evidence="25"/>
<name>A0A1H1SI20_9GAMM</name>